<protein>
    <recommendedName>
        <fullName evidence="3">Retrotransposon protein, putative, Ty1-copia subclass</fullName>
    </recommendedName>
</protein>
<dbReference type="Proteomes" id="UP001151760">
    <property type="component" value="Unassembled WGS sequence"/>
</dbReference>
<evidence type="ECO:0000313" key="2">
    <source>
        <dbReference type="Proteomes" id="UP001151760"/>
    </source>
</evidence>
<reference evidence="1" key="1">
    <citation type="journal article" date="2022" name="Int. J. Mol. Sci.">
        <title>Draft Genome of Tanacetum Coccineum: Genomic Comparison of Closely Related Tanacetum-Family Plants.</title>
        <authorList>
            <person name="Yamashiro T."/>
            <person name="Shiraishi A."/>
            <person name="Nakayama K."/>
            <person name="Satake H."/>
        </authorList>
    </citation>
    <scope>NUCLEOTIDE SEQUENCE</scope>
</reference>
<reference evidence="1" key="2">
    <citation type="submission" date="2022-01" db="EMBL/GenBank/DDBJ databases">
        <authorList>
            <person name="Yamashiro T."/>
            <person name="Shiraishi A."/>
            <person name="Satake H."/>
            <person name="Nakayama K."/>
        </authorList>
    </citation>
    <scope>NUCLEOTIDE SEQUENCE</scope>
</reference>
<name>A0ABQ5H317_9ASTR</name>
<keyword evidence="2" id="KW-1185">Reference proteome</keyword>
<proteinExistence type="predicted"/>
<accession>A0ABQ5H317</accession>
<evidence type="ECO:0008006" key="3">
    <source>
        <dbReference type="Google" id="ProtNLM"/>
    </source>
</evidence>
<comment type="caution">
    <text evidence="1">The sequence shown here is derived from an EMBL/GenBank/DDBJ whole genome shotgun (WGS) entry which is preliminary data.</text>
</comment>
<organism evidence="1 2">
    <name type="scientific">Tanacetum coccineum</name>
    <dbReference type="NCBI Taxonomy" id="301880"/>
    <lineage>
        <taxon>Eukaryota</taxon>
        <taxon>Viridiplantae</taxon>
        <taxon>Streptophyta</taxon>
        <taxon>Embryophyta</taxon>
        <taxon>Tracheophyta</taxon>
        <taxon>Spermatophyta</taxon>
        <taxon>Magnoliopsida</taxon>
        <taxon>eudicotyledons</taxon>
        <taxon>Gunneridae</taxon>
        <taxon>Pentapetalae</taxon>
        <taxon>asterids</taxon>
        <taxon>campanulids</taxon>
        <taxon>Asterales</taxon>
        <taxon>Asteraceae</taxon>
        <taxon>Asteroideae</taxon>
        <taxon>Anthemideae</taxon>
        <taxon>Anthemidinae</taxon>
        <taxon>Tanacetum</taxon>
    </lineage>
</organism>
<gene>
    <name evidence="1" type="ORF">Tco_1056196</name>
</gene>
<dbReference type="CDD" id="cd09272">
    <property type="entry name" value="RNase_HI_RT_Ty1"/>
    <property type="match status" value="1"/>
</dbReference>
<dbReference type="EMBL" id="BQNB010019115">
    <property type="protein sequence ID" value="GJT81854.1"/>
    <property type="molecule type" value="Genomic_DNA"/>
</dbReference>
<sequence length="167" mass="18955">MDNSKRGNIPMQERLDLNKLQGASTPEEVKRMQNVPYASVVGSIMYVVRYTRPDVAFAQNITSRLQQNLGEPHCTAVKNILKYLRNNKDMFLVYGGNPEAELRVTCNYDTRFETDRDDIKSQTRYVFVLNGGAIDWKSSKESTILMSATEAEYIAASEAAMKAVWIM</sequence>
<dbReference type="PANTHER" id="PTHR11439">
    <property type="entry name" value="GAG-POL-RELATED RETROTRANSPOSON"/>
    <property type="match status" value="1"/>
</dbReference>
<dbReference type="PANTHER" id="PTHR11439:SF496">
    <property type="entry name" value="RNA-DIRECTED DNA POLYMERASE"/>
    <property type="match status" value="1"/>
</dbReference>
<evidence type="ECO:0000313" key="1">
    <source>
        <dbReference type="EMBL" id="GJT81854.1"/>
    </source>
</evidence>